<keyword evidence="3" id="KW-1185">Reference proteome</keyword>
<evidence type="ECO:0000259" key="1">
    <source>
        <dbReference type="PROSITE" id="PS50943"/>
    </source>
</evidence>
<dbReference type="Pfam" id="PF13560">
    <property type="entry name" value="HTH_31"/>
    <property type="match status" value="1"/>
</dbReference>
<dbReference type="SMART" id="SM00530">
    <property type="entry name" value="HTH_XRE"/>
    <property type="match status" value="1"/>
</dbReference>
<accession>A0ABP4S328</accession>
<dbReference type="Proteomes" id="UP001499947">
    <property type="component" value="Unassembled WGS sequence"/>
</dbReference>
<organism evidence="2 3">
    <name type="scientific">Streptomyces yatensis</name>
    <dbReference type="NCBI Taxonomy" id="155177"/>
    <lineage>
        <taxon>Bacteria</taxon>
        <taxon>Bacillati</taxon>
        <taxon>Actinomycetota</taxon>
        <taxon>Actinomycetes</taxon>
        <taxon>Kitasatosporales</taxon>
        <taxon>Streptomycetaceae</taxon>
        <taxon>Streptomyces</taxon>
        <taxon>Streptomyces violaceusniger group</taxon>
    </lineage>
</organism>
<comment type="caution">
    <text evidence="2">The sequence shown here is derived from an EMBL/GenBank/DDBJ whole genome shotgun (WGS) entry which is preliminary data.</text>
</comment>
<dbReference type="Pfam" id="PF19054">
    <property type="entry name" value="DUF5753"/>
    <property type="match status" value="1"/>
</dbReference>
<dbReference type="InterPro" id="IPR001387">
    <property type="entry name" value="Cro/C1-type_HTH"/>
</dbReference>
<sequence>MPPSSTPTARKQRLGAELRKLRERAGMSSTAAAALLGGNQARISNIEAGRYAVSAERVRVLAQNYSCSDQALVDALAGMTGDRKRGWWEEYRETFPSGLLDLAELEHHAVAARVAQVITVPGLLQTPEHARAIFRDVVPPLMPPEVEHRVSYRVKRQVVLFRDEPLPYTAIIHEAALRMQFGGAATAKAQLEHLIGMSERDHVTVVVIPFGGASFPISAHGVDYFCGPVTQLDTVQLDTAHGVELVDAAAQLEKYRLVLDRMEQAALGPDESRDLIRRIAREI</sequence>
<dbReference type="Gene3D" id="1.10.260.40">
    <property type="entry name" value="lambda repressor-like DNA-binding domains"/>
    <property type="match status" value="1"/>
</dbReference>
<protein>
    <submittedName>
        <fullName evidence="2">Helix-turn-helix transcriptional regulator</fullName>
    </submittedName>
</protein>
<name>A0ABP4S328_9ACTN</name>
<reference evidence="3" key="1">
    <citation type="journal article" date="2019" name="Int. J. Syst. Evol. Microbiol.">
        <title>The Global Catalogue of Microorganisms (GCM) 10K type strain sequencing project: providing services to taxonomists for standard genome sequencing and annotation.</title>
        <authorList>
            <consortium name="The Broad Institute Genomics Platform"/>
            <consortium name="The Broad Institute Genome Sequencing Center for Infectious Disease"/>
            <person name="Wu L."/>
            <person name="Ma J."/>
        </authorList>
    </citation>
    <scope>NUCLEOTIDE SEQUENCE [LARGE SCALE GENOMIC DNA]</scope>
    <source>
        <strain evidence="3">JCM 13244</strain>
    </source>
</reference>
<proteinExistence type="predicted"/>
<evidence type="ECO:0000313" key="2">
    <source>
        <dbReference type="EMBL" id="GAA1664892.1"/>
    </source>
</evidence>
<dbReference type="EMBL" id="BAAALR010000002">
    <property type="protein sequence ID" value="GAA1664892.1"/>
    <property type="molecule type" value="Genomic_DNA"/>
</dbReference>
<gene>
    <name evidence="2" type="ORF">GCM10009680_00720</name>
</gene>
<feature type="domain" description="HTH cro/C1-type" evidence="1">
    <location>
        <begin position="18"/>
        <end position="72"/>
    </location>
</feature>
<dbReference type="InterPro" id="IPR043917">
    <property type="entry name" value="DUF5753"/>
</dbReference>
<dbReference type="InterPro" id="IPR010982">
    <property type="entry name" value="Lambda_DNA-bd_dom_sf"/>
</dbReference>
<dbReference type="RefSeq" id="WP_211124928.1">
    <property type="nucleotide sequence ID" value="NZ_BAAALR010000002.1"/>
</dbReference>
<dbReference type="PROSITE" id="PS50943">
    <property type="entry name" value="HTH_CROC1"/>
    <property type="match status" value="1"/>
</dbReference>
<evidence type="ECO:0000313" key="3">
    <source>
        <dbReference type="Proteomes" id="UP001499947"/>
    </source>
</evidence>
<dbReference type="CDD" id="cd00093">
    <property type="entry name" value="HTH_XRE"/>
    <property type="match status" value="1"/>
</dbReference>
<dbReference type="SUPFAM" id="SSF47413">
    <property type="entry name" value="lambda repressor-like DNA-binding domains"/>
    <property type="match status" value="1"/>
</dbReference>